<proteinExistence type="predicted"/>
<sequence>MQRTIENVRFFRESLKSFKCRKSDEGRKFELIIALNVTEKFLLEDKIFEASFALMKYDASAKELASFVSNSKKAEVLARHKEITLWFLEQDIFKKQYITRKPEDEVRPNRCRKSHRNSLSSLKIFWASECRCLEKVADSQD</sequence>
<organism evidence="1 2">
    <name type="scientific">Tunisvirus fontaine2</name>
    <dbReference type="NCBI Taxonomy" id="1421067"/>
    <lineage>
        <taxon>Viruses</taxon>
        <taxon>Varidnaviria</taxon>
        <taxon>Bamfordvirae</taxon>
        <taxon>Nucleocytoviricota</taxon>
        <taxon>Megaviricetes</taxon>
        <taxon>Pimascovirales</taxon>
        <taxon>Pimascovirales incertae sedis</taxon>
        <taxon>Marseilleviridae</taxon>
        <taxon>Losannavirus</taxon>
        <taxon>Losannavirus tunisense</taxon>
    </lineage>
</organism>
<gene>
    <name evidence="1" type="ORF">TNS_ORF84</name>
</gene>
<evidence type="ECO:0000313" key="2">
    <source>
        <dbReference type="Proteomes" id="UP000232615"/>
    </source>
</evidence>
<accession>V9SGB9</accession>
<dbReference type="Proteomes" id="UP000232615">
    <property type="component" value="Segment"/>
</dbReference>
<keyword evidence="2" id="KW-1185">Reference proteome</keyword>
<evidence type="ECO:0000313" key="1">
    <source>
        <dbReference type="EMBL" id="AHC54802.1"/>
    </source>
</evidence>
<name>V9SGB9_9VIRU</name>
<dbReference type="EMBL" id="KF483846">
    <property type="protein sequence ID" value="AHC54802.1"/>
    <property type="molecule type" value="Genomic_DNA"/>
</dbReference>
<reference evidence="1 2" key="1">
    <citation type="journal article" date="2014" name="Arch. Virol.">
        <title>Complete genome sequence of Tunisvirus, a new member of the proposed family Marseilleviridae.</title>
        <authorList>
            <person name="Aherfi S."/>
            <person name="Boughalmi M."/>
            <person name="Pagnier I."/>
            <person name="Fournous G."/>
            <person name="La Scola B."/>
            <person name="Raoult D."/>
            <person name="Colson P."/>
        </authorList>
    </citation>
    <scope>NUCLEOTIDE SEQUENCE [LARGE SCALE GENOMIC DNA]</scope>
    <source>
        <strain evidence="1 2">U484</strain>
    </source>
</reference>
<protein>
    <submittedName>
        <fullName evidence="1">Uncharacterized protein</fullName>
    </submittedName>
</protein>